<feature type="transmembrane region" description="Helical" evidence="1">
    <location>
        <begin position="143"/>
        <end position="162"/>
    </location>
</feature>
<keyword evidence="1" id="KW-1133">Transmembrane helix</keyword>
<dbReference type="EMBL" id="JARYZI010000017">
    <property type="protein sequence ID" value="MDH8679824.1"/>
    <property type="molecule type" value="Genomic_DNA"/>
</dbReference>
<protein>
    <recommendedName>
        <fullName evidence="4">DUF1700 domain-containing protein</fullName>
    </recommendedName>
</protein>
<comment type="caution">
    <text evidence="2">The sequence shown here is derived from an EMBL/GenBank/DDBJ whole genome shotgun (WGS) entry which is preliminary data.</text>
</comment>
<evidence type="ECO:0000313" key="2">
    <source>
        <dbReference type="EMBL" id="MDH8679824.1"/>
    </source>
</evidence>
<name>A0ABT6NHC7_9FIRM</name>
<feature type="transmembrane region" description="Helical" evidence="1">
    <location>
        <begin position="194"/>
        <end position="217"/>
    </location>
</feature>
<evidence type="ECO:0008006" key="4">
    <source>
        <dbReference type="Google" id="ProtNLM"/>
    </source>
</evidence>
<accession>A0ABT6NHC7</accession>
<proteinExistence type="predicted"/>
<dbReference type="Proteomes" id="UP001158045">
    <property type="component" value="Unassembled WGS sequence"/>
</dbReference>
<feature type="transmembrane region" description="Helical" evidence="1">
    <location>
        <begin position="119"/>
        <end position="136"/>
    </location>
</feature>
<sequence>MGKALTDVFTQLQGNLSKYYKEKKLEKYVTEVVNLEAKYAVLEITEAHVPTYDSLCKRGVELLKPGNLKDENKLKYFLRYCEAALYDFRDDMKPLTMILRAFMVTTMFFYLLTPQYFGYILPLIMVVPVFIGLRGMKKRSLNGLITGCTIVPLAIMVGVVHFKSIFIALNTGYDAYIAELAGIYNFSLSFTSGLLTMMNIIAAIMLVAGAATAYLGIRHNKMFL</sequence>
<organism evidence="2 3">
    <name type="scientific">Fusibacter bizertensis</name>
    <dbReference type="NCBI Taxonomy" id="1488331"/>
    <lineage>
        <taxon>Bacteria</taxon>
        <taxon>Bacillati</taxon>
        <taxon>Bacillota</taxon>
        <taxon>Clostridia</taxon>
        <taxon>Eubacteriales</taxon>
        <taxon>Eubacteriales Family XII. Incertae Sedis</taxon>
        <taxon>Fusibacter</taxon>
    </lineage>
</organism>
<keyword evidence="1" id="KW-0812">Transmembrane</keyword>
<reference evidence="2 3" key="1">
    <citation type="submission" date="2023-04" db="EMBL/GenBank/DDBJ databases">
        <title>Fusibacter bizertensis strain WBS, isolated from littoral bottom sediments of the Arctic seas - biochemical and genomic analysis.</title>
        <authorList>
            <person name="Brioukhanov A.L."/>
        </authorList>
    </citation>
    <scope>NUCLEOTIDE SEQUENCE [LARGE SCALE GENOMIC DNA]</scope>
    <source>
        <strain evidence="2 3">WBS</strain>
    </source>
</reference>
<keyword evidence="3" id="KW-1185">Reference proteome</keyword>
<keyword evidence="1" id="KW-0472">Membrane</keyword>
<gene>
    <name evidence="2" type="ORF">QE109_16820</name>
</gene>
<dbReference type="RefSeq" id="WP_281095720.1">
    <property type="nucleotide sequence ID" value="NZ_JARYZI010000017.1"/>
</dbReference>
<evidence type="ECO:0000313" key="3">
    <source>
        <dbReference type="Proteomes" id="UP001158045"/>
    </source>
</evidence>
<evidence type="ECO:0000256" key="1">
    <source>
        <dbReference type="SAM" id="Phobius"/>
    </source>
</evidence>